<dbReference type="OrthoDB" id="10053187at2759"/>
<feature type="region of interest" description="Disordered" evidence="1">
    <location>
        <begin position="18"/>
        <end position="66"/>
    </location>
</feature>
<evidence type="ECO:0000256" key="1">
    <source>
        <dbReference type="SAM" id="MobiDB-lite"/>
    </source>
</evidence>
<proteinExistence type="predicted"/>
<keyword evidence="4" id="KW-1185">Reference proteome</keyword>
<evidence type="ECO:0000313" key="4">
    <source>
        <dbReference type="Proteomes" id="UP000663828"/>
    </source>
</evidence>
<gene>
    <name evidence="2" type="ORF">EDS130_LOCUS3365</name>
    <name evidence="3" type="ORF">XAT740_LOCUS4642</name>
</gene>
<dbReference type="Proteomes" id="UP000663828">
    <property type="component" value="Unassembled WGS sequence"/>
</dbReference>
<evidence type="ECO:0000313" key="3">
    <source>
        <dbReference type="EMBL" id="CAF0834616.1"/>
    </source>
</evidence>
<dbReference type="Proteomes" id="UP000663852">
    <property type="component" value="Unassembled WGS sequence"/>
</dbReference>
<organism evidence="3 4">
    <name type="scientific">Adineta ricciae</name>
    <name type="common">Rotifer</name>
    <dbReference type="NCBI Taxonomy" id="249248"/>
    <lineage>
        <taxon>Eukaryota</taxon>
        <taxon>Metazoa</taxon>
        <taxon>Spiralia</taxon>
        <taxon>Gnathifera</taxon>
        <taxon>Rotifera</taxon>
        <taxon>Eurotatoria</taxon>
        <taxon>Bdelloidea</taxon>
        <taxon>Adinetida</taxon>
        <taxon>Adinetidae</taxon>
        <taxon>Adineta</taxon>
    </lineage>
</organism>
<dbReference type="AlphaFoldDB" id="A0A813V8S3"/>
<name>A0A813V8S3_ADIRI</name>
<accession>A0A813V8S3</accession>
<comment type="caution">
    <text evidence="3">The sequence shown here is derived from an EMBL/GenBank/DDBJ whole genome shotgun (WGS) entry which is preliminary data.</text>
</comment>
<dbReference type="EMBL" id="CAJNOR010000192">
    <property type="protein sequence ID" value="CAF0834616.1"/>
    <property type="molecule type" value="Genomic_DNA"/>
</dbReference>
<sequence>MSSGDNNEKLIKAAEIAEAKITGKETPADDPHKKADAENKGHLSGDQTTCAETPVATVGATPETAT</sequence>
<evidence type="ECO:0000313" key="2">
    <source>
        <dbReference type="EMBL" id="CAF0771953.1"/>
    </source>
</evidence>
<protein>
    <submittedName>
        <fullName evidence="3">Uncharacterized protein</fullName>
    </submittedName>
</protein>
<reference evidence="3" key="1">
    <citation type="submission" date="2021-02" db="EMBL/GenBank/DDBJ databases">
        <authorList>
            <person name="Nowell W R."/>
        </authorList>
    </citation>
    <scope>NUCLEOTIDE SEQUENCE</scope>
</reference>
<feature type="compositionally biased region" description="Basic and acidic residues" evidence="1">
    <location>
        <begin position="18"/>
        <end position="43"/>
    </location>
</feature>
<dbReference type="EMBL" id="CAJNOJ010000008">
    <property type="protein sequence ID" value="CAF0771953.1"/>
    <property type="molecule type" value="Genomic_DNA"/>
</dbReference>